<feature type="transmembrane region" description="Helical" evidence="1">
    <location>
        <begin position="36"/>
        <end position="57"/>
    </location>
</feature>
<dbReference type="InterPro" id="IPR003848">
    <property type="entry name" value="DUF218"/>
</dbReference>
<reference evidence="4" key="1">
    <citation type="journal article" date="2019" name="Int. J. Syst. Evol. Microbiol.">
        <title>The Global Catalogue of Microorganisms (GCM) 10K type strain sequencing project: providing services to taxonomists for standard genome sequencing and annotation.</title>
        <authorList>
            <consortium name="The Broad Institute Genomics Platform"/>
            <consortium name="The Broad Institute Genome Sequencing Center for Infectious Disease"/>
            <person name="Wu L."/>
            <person name="Ma J."/>
        </authorList>
    </citation>
    <scope>NUCLEOTIDE SEQUENCE [LARGE SCALE GENOMIC DNA]</scope>
    <source>
        <strain evidence="4">KCTC 42441</strain>
    </source>
</reference>
<dbReference type="Pfam" id="PF02698">
    <property type="entry name" value="DUF218"/>
    <property type="match status" value="1"/>
</dbReference>
<protein>
    <submittedName>
        <fullName evidence="3">YdcF family protein</fullName>
    </submittedName>
</protein>
<dbReference type="InterPro" id="IPR051599">
    <property type="entry name" value="Cell_Envelope_Assoc"/>
</dbReference>
<sequence length="254" mass="28117">MQEKRGLMWILSPLSWLLLAVPVFALGALLPRRRKWLLWIGGAGIAGSVLAMTPVFANRLVGWLEAMPEQPQACETRPPDVAVLLAGGVDRFARSEEDVSVLSIDSRRRAEKALGWWRQEPGRRLVVAGGSRGRRSVAEAVLVAGYLQQLGVPAEAIRTETRSLDTWENARNVAALRPALPREVVLVTSAMHMRRAKYSMEQAGFTVCALGADWRYVPFRRMGYLVPDSGGLDKSEAALHELVGLAVYRLRHGR</sequence>
<comment type="caution">
    <text evidence="3">The sequence shown here is derived from an EMBL/GenBank/DDBJ whole genome shotgun (WGS) entry which is preliminary data.</text>
</comment>
<dbReference type="PANTHER" id="PTHR30336">
    <property type="entry name" value="INNER MEMBRANE PROTEIN, PROBABLE PERMEASE"/>
    <property type="match status" value="1"/>
</dbReference>
<evidence type="ECO:0000313" key="3">
    <source>
        <dbReference type="EMBL" id="MFC3715277.1"/>
    </source>
</evidence>
<organism evidence="3 4">
    <name type="scientific">Luteimonas soli</name>
    <dbReference type="NCBI Taxonomy" id="1648966"/>
    <lineage>
        <taxon>Bacteria</taxon>
        <taxon>Pseudomonadati</taxon>
        <taxon>Pseudomonadota</taxon>
        <taxon>Gammaproteobacteria</taxon>
        <taxon>Lysobacterales</taxon>
        <taxon>Lysobacteraceae</taxon>
        <taxon>Luteimonas</taxon>
    </lineage>
</organism>
<proteinExistence type="predicted"/>
<name>A0ABV7XIU4_9GAMM</name>
<dbReference type="PANTHER" id="PTHR30336:SF4">
    <property type="entry name" value="ENVELOPE BIOGENESIS FACTOR ELYC"/>
    <property type="match status" value="1"/>
</dbReference>
<keyword evidence="1" id="KW-0472">Membrane</keyword>
<keyword evidence="1" id="KW-0812">Transmembrane</keyword>
<evidence type="ECO:0000259" key="2">
    <source>
        <dbReference type="Pfam" id="PF02698"/>
    </source>
</evidence>
<dbReference type="Gene3D" id="3.40.50.620">
    <property type="entry name" value="HUPs"/>
    <property type="match status" value="1"/>
</dbReference>
<keyword evidence="1" id="KW-1133">Transmembrane helix</keyword>
<dbReference type="InterPro" id="IPR014729">
    <property type="entry name" value="Rossmann-like_a/b/a_fold"/>
</dbReference>
<dbReference type="RefSeq" id="WP_386742402.1">
    <property type="nucleotide sequence ID" value="NZ_JBHRYA010000003.1"/>
</dbReference>
<dbReference type="CDD" id="cd06259">
    <property type="entry name" value="YdcF-like"/>
    <property type="match status" value="1"/>
</dbReference>
<dbReference type="EMBL" id="JBHRYA010000003">
    <property type="protein sequence ID" value="MFC3715277.1"/>
    <property type="molecule type" value="Genomic_DNA"/>
</dbReference>
<gene>
    <name evidence="3" type="ORF">ACFONC_03830</name>
</gene>
<evidence type="ECO:0000256" key="1">
    <source>
        <dbReference type="SAM" id="Phobius"/>
    </source>
</evidence>
<keyword evidence="4" id="KW-1185">Reference proteome</keyword>
<feature type="transmembrane region" description="Helical" evidence="1">
    <location>
        <begin position="7"/>
        <end position="30"/>
    </location>
</feature>
<feature type="domain" description="DUF218" evidence="2">
    <location>
        <begin position="80"/>
        <end position="244"/>
    </location>
</feature>
<dbReference type="Proteomes" id="UP001595705">
    <property type="component" value="Unassembled WGS sequence"/>
</dbReference>
<accession>A0ABV7XIU4</accession>
<evidence type="ECO:0000313" key="4">
    <source>
        <dbReference type="Proteomes" id="UP001595705"/>
    </source>
</evidence>